<dbReference type="STRING" id="1114972.FD35_GL001243"/>
<organism evidence="2 3">
    <name type="scientific">Furfurilactobacillus rossiae DSM 15814</name>
    <dbReference type="NCBI Taxonomy" id="1114972"/>
    <lineage>
        <taxon>Bacteria</taxon>
        <taxon>Bacillati</taxon>
        <taxon>Bacillota</taxon>
        <taxon>Bacilli</taxon>
        <taxon>Lactobacillales</taxon>
        <taxon>Lactobacillaceae</taxon>
        <taxon>Furfurilactobacillus</taxon>
    </lineage>
</organism>
<comment type="caution">
    <text evidence="2">The sequence shown here is derived from an EMBL/GenBank/DDBJ whole genome shotgun (WGS) entry which is preliminary data.</text>
</comment>
<evidence type="ECO:0000313" key="2">
    <source>
        <dbReference type="EMBL" id="KRL56947.1"/>
    </source>
</evidence>
<protein>
    <submittedName>
        <fullName evidence="2">Uncharacterized protein</fullName>
    </submittedName>
</protein>
<keyword evidence="1" id="KW-0472">Membrane</keyword>
<accession>A0A0R1RUV5</accession>
<keyword evidence="1" id="KW-1133">Transmembrane helix</keyword>
<feature type="transmembrane region" description="Helical" evidence="1">
    <location>
        <begin position="29"/>
        <end position="47"/>
    </location>
</feature>
<feature type="transmembrane region" description="Helical" evidence="1">
    <location>
        <begin position="6"/>
        <end position="22"/>
    </location>
</feature>
<evidence type="ECO:0000313" key="3">
    <source>
        <dbReference type="Proteomes" id="UP000051999"/>
    </source>
</evidence>
<gene>
    <name evidence="2" type="ORF">FD35_GL001243</name>
</gene>
<keyword evidence="1" id="KW-0812">Transmembrane</keyword>
<sequence length="104" mass="11567">MLIFMRRLIGIYALIYLILPWFNVRKGGWAGAITTVIGSLFLLAAVGDFPTNATIPFLVIGMVLISSGALMARRRLFGADVHWSHHLIRLAIEIVLLFLFIIAS</sequence>
<dbReference type="Proteomes" id="UP000051999">
    <property type="component" value="Unassembled WGS sequence"/>
</dbReference>
<proteinExistence type="predicted"/>
<dbReference type="AlphaFoldDB" id="A0A0R1RUV5"/>
<dbReference type="PATRIC" id="fig|1114972.6.peg.1260"/>
<dbReference type="EMBL" id="AZFF01000002">
    <property type="protein sequence ID" value="KRL56947.1"/>
    <property type="molecule type" value="Genomic_DNA"/>
</dbReference>
<evidence type="ECO:0000256" key="1">
    <source>
        <dbReference type="SAM" id="Phobius"/>
    </source>
</evidence>
<feature type="transmembrane region" description="Helical" evidence="1">
    <location>
        <begin position="83"/>
        <end position="103"/>
    </location>
</feature>
<feature type="transmembrane region" description="Helical" evidence="1">
    <location>
        <begin position="53"/>
        <end position="71"/>
    </location>
</feature>
<reference evidence="2 3" key="1">
    <citation type="journal article" date="2015" name="Genome Announc.">
        <title>Expanding the biotechnology potential of lactobacilli through comparative genomics of 213 strains and associated genera.</title>
        <authorList>
            <person name="Sun Z."/>
            <person name="Harris H.M."/>
            <person name="McCann A."/>
            <person name="Guo C."/>
            <person name="Argimon S."/>
            <person name="Zhang W."/>
            <person name="Yang X."/>
            <person name="Jeffery I.B."/>
            <person name="Cooney J.C."/>
            <person name="Kagawa T.F."/>
            <person name="Liu W."/>
            <person name="Song Y."/>
            <person name="Salvetti E."/>
            <person name="Wrobel A."/>
            <person name="Rasinkangas P."/>
            <person name="Parkhill J."/>
            <person name="Rea M.C."/>
            <person name="O'Sullivan O."/>
            <person name="Ritari J."/>
            <person name="Douillard F.P."/>
            <person name="Paul Ross R."/>
            <person name="Yang R."/>
            <person name="Briner A.E."/>
            <person name="Felis G.E."/>
            <person name="de Vos W.M."/>
            <person name="Barrangou R."/>
            <person name="Klaenhammer T.R."/>
            <person name="Caufield P.W."/>
            <person name="Cui Y."/>
            <person name="Zhang H."/>
            <person name="O'Toole P.W."/>
        </authorList>
    </citation>
    <scope>NUCLEOTIDE SEQUENCE [LARGE SCALE GENOMIC DNA]</scope>
    <source>
        <strain evidence="2 3">DSM 15814</strain>
    </source>
</reference>
<dbReference type="RefSeq" id="WP_017262537.1">
    <property type="nucleotide sequence ID" value="NZ_AUAW01000004.1"/>
</dbReference>
<dbReference type="OrthoDB" id="9893643at2"/>
<keyword evidence="3" id="KW-1185">Reference proteome</keyword>
<name>A0A0R1RUV5_9LACO</name>